<dbReference type="EMBL" id="BART01021848">
    <property type="protein sequence ID" value="GAH04425.1"/>
    <property type="molecule type" value="Genomic_DNA"/>
</dbReference>
<dbReference type="InterPro" id="IPR058581">
    <property type="entry name" value="TM_HPP"/>
</dbReference>
<feature type="non-terminal residue" evidence="3">
    <location>
        <position position="1"/>
    </location>
</feature>
<proteinExistence type="predicted"/>
<evidence type="ECO:0000256" key="1">
    <source>
        <dbReference type="SAM" id="Phobius"/>
    </source>
</evidence>
<comment type="caution">
    <text evidence="3">The sequence shown here is derived from an EMBL/GenBank/DDBJ whole genome shotgun (WGS) entry which is preliminary data.</text>
</comment>
<sequence length="63" mass="6635">ALSVGLSIFLMTITDTEHPPAAATALGVVAHGWSYQVAIFVLVCAIALAISRRVLSSRLKDLV</sequence>
<feature type="domain" description="HPP transmembrane region" evidence="2">
    <location>
        <begin position="1"/>
        <end position="49"/>
    </location>
</feature>
<evidence type="ECO:0000259" key="2">
    <source>
        <dbReference type="Pfam" id="PF04982"/>
    </source>
</evidence>
<gene>
    <name evidence="3" type="ORF">S01H4_40175</name>
</gene>
<keyword evidence="1" id="KW-0472">Membrane</keyword>
<feature type="transmembrane region" description="Helical" evidence="1">
    <location>
        <begin position="35"/>
        <end position="55"/>
    </location>
</feature>
<name>X1D814_9ZZZZ</name>
<keyword evidence="1" id="KW-0812">Transmembrane</keyword>
<dbReference type="AlphaFoldDB" id="X1D814"/>
<evidence type="ECO:0000313" key="3">
    <source>
        <dbReference type="EMBL" id="GAH04425.1"/>
    </source>
</evidence>
<protein>
    <recommendedName>
        <fullName evidence="2">HPP transmembrane region domain-containing protein</fullName>
    </recommendedName>
</protein>
<keyword evidence="1" id="KW-1133">Transmembrane helix</keyword>
<reference evidence="3" key="1">
    <citation type="journal article" date="2014" name="Front. Microbiol.">
        <title>High frequency of phylogenetically diverse reductive dehalogenase-homologous genes in deep subseafloor sedimentary metagenomes.</title>
        <authorList>
            <person name="Kawai M."/>
            <person name="Futagami T."/>
            <person name="Toyoda A."/>
            <person name="Takaki Y."/>
            <person name="Nishi S."/>
            <person name="Hori S."/>
            <person name="Arai W."/>
            <person name="Tsubouchi T."/>
            <person name="Morono Y."/>
            <person name="Uchiyama I."/>
            <person name="Ito T."/>
            <person name="Fujiyama A."/>
            <person name="Inagaki F."/>
            <person name="Takami H."/>
        </authorList>
    </citation>
    <scope>NUCLEOTIDE SEQUENCE</scope>
    <source>
        <strain evidence="3">Expedition CK06-06</strain>
    </source>
</reference>
<accession>X1D814</accession>
<organism evidence="3">
    <name type="scientific">marine sediment metagenome</name>
    <dbReference type="NCBI Taxonomy" id="412755"/>
    <lineage>
        <taxon>unclassified sequences</taxon>
        <taxon>metagenomes</taxon>
        <taxon>ecological metagenomes</taxon>
    </lineage>
</organism>
<dbReference type="Pfam" id="PF04982">
    <property type="entry name" value="TM_HPP"/>
    <property type="match status" value="1"/>
</dbReference>